<protein>
    <recommendedName>
        <fullName evidence="3">Glyoxalase</fullName>
    </recommendedName>
</protein>
<accession>A0ABT1U2Y6</accession>
<evidence type="ECO:0000313" key="2">
    <source>
        <dbReference type="Proteomes" id="UP001524586"/>
    </source>
</evidence>
<evidence type="ECO:0008006" key="3">
    <source>
        <dbReference type="Google" id="ProtNLM"/>
    </source>
</evidence>
<name>A0ABT1U2Y6_9GAMM</name>
<dbReference type="Proteomes" id="UP001524586">
    <property type="component" value="Unassembled WGS sequence"/>
</dbReference>
<keyword evidence="2" id="KW-1185">Reference proteome</keyword>
<proteinExistence type="predicted"/>
<dbReference type="EMBL" id="JANIBK010000015">
    <property type="protein sequence ID" value="MCQ8127774.1"/>
    <property type="molecule type" value="Genomic_DNA"/>
</dbReference>
<sequence length="50" mass="5880">MNDNIAMWFELPVNDMAPAKAFYRKVPRAEDRTFADGRSPRDFVVRMSCR</sequence>
<reference evidence="1 2" key="1">
    <citation type="submission" date="2022-07" db="EMBL/GenBank/DDBJ databases">
        <title>Methylomonas rivi sp. nov., Methylomonas rosea sp. nov., Methylomonas aureus sp. nov. and Methylomonas subterranea sp. nov., four novel methanotrophs isolated from a freshwater creek and the deep terrestrial subsurface.</title>
        <authorList>
            <person name="Abin C."/>
            <person name="Sankaranarayanan K."/>
            <person name="Garner C."/>
            <person name="Sindelar R."/>
            <person name="Kotary K."/>
            <person name="Garner R."/>
            <person name="Barclay S."/>
            <person name="Lawson P."/>
            <person name="Krumholz L."/>
        </authorList>
    </citation>
    <scope>NUCLEOTIDE SEQUENCE [LARGE SCALE GENOMIC DNA]</scope>
    <source>
        <strain evidence="1 2">WSC-6</strain>
    </source>
</reference>
<organism evidence="1 2">
    <name type="scientific">Methylomonas rivi</name>
    <dbReference type="NCBI Taxonomy" id="2952226"/>
    <lineage>
        <taxon>Bacteria</taxon>
        <taxon>Pseudomonadati</taxon>
        <taxon>Pseudomonadota</taxon>
        <taxon>Gammaproteobacteria</taxon>
        <taxon>Methylococcales</taxon>
        <taxon>Methylococcaceae</taxon>
        <taxon>Methylomonas</taxon>
    </lineage>
</organism>
<dbReference type="RefSeq" id="WP_256614123.1">
    <property type="nucleotide sequence ID" value="NZ_JANIBK010000015.1"/>
</dbReference>
<comment type="caution">
    <text evidence="1">The sequence shown here is derived from an EMBL/GenBank/DDBJ whole genome shotgun (WGS) entry which is preliminary data.</text>
</comment>
<gene>
    <name evidence="1" type="ORF">NP596_04800</name>
</gene>
<evidence type="ECO:0000313" key="1">
    <source>
        <dbReference type="EMBL" id="MCQ8127774.1"/>
    </source>
</evidence>